<evidence type="ECO:0000256" key="1">
    <source>
        <dbReference type="SAM" id="MobiDB-lite"/>
    </source>
</evidence>
<protein>
    <recommendedName>
        <fullName evidence="4">Retrotransposon gag domain-containing protein</fullName>
    </recommendedName>
</protein>
<dbReference type="AlphaFoldDB" id="A0A484M4E6"/>
<dbReference type="Proteomes" id="UP000595140">
    <property type="component" value="Unassembled WGS sequence"/>
</dbReference>
<feature type="region of interest" description="Disordered" evidence="1">
    <location>
        <begin position="215"/>
        <end position="234"/>
    </location>
</feature>
<sequence length="352" mass="39688">MDSALDMLFDLLEKVLYGEIEHDEGVCLIFDQVYELIMKLKSIHNFKGQIDNDTLDVEIFCSVQDLVHGPPIVPCQIPLELQVLRARIMGIIRKVTGAPLSPPRLPPKCDGSEPFQWLVKLCEYFEFYEIPLADRLHRVTSMLEGSALSWFNWRMRGGLIDGWEDFVEKFKIRFAPLHALDYISLAKTSEKARDTVVHMKKDLVAFSDLTVEDIDASKGSSTSSPIKDSSARSHIKEGNYNGPSIVGDDGGALDDDYGYDVLASVEKVANADKKQVDNFISFDDTIKLFDLIDVVKTEHLVSPIGTTYAMRPVSFFHYFSARAKLVQDSKSGIPLWFSILSPVLKHEWEPPP</sequence>
<organism evidence="2 3">
    <name type="scientific">Cuscuta campestris</name>
    <dbReference type="NCBI Taxonomy" id="132261"/>
    <lineage>
        <taxon>Eukaryota</taxon>
        <taxon>Viridiplantae</taxon>
        <taxon>Streptophyta</taxon>
        <taxon>Embryophyta</taxon>
        <taxon>Tracheophyta</taxon>
        <taxon>Spermatophyta</taxon>
        <taxon>Magnoliopsida</taxon>
        <taxon>eudicotyledons</taxon>
        <taxon>Gunneridae</taxon>
        <taxon>Pentapetalae</taxon>
        <taxon>asterids</taxon>
        <taxon>lamiids</taxon>
        <taxon>Solanales</taxon>
        <taxon>Convolvulaceae</taxon>
        <taxon>Cuscuteae</taxon>
        <taxon>Cuscuta</taxon>
        <taxon>Cuscuta subgen. Grammica</taxon>
        <taxon>Cuscuta sect. Cleistogrammica</taxon>
    </lineage>
</organism>
<feature type="compositionally biased region" description="Polar residues" evidence="1">
    <location>
        <begin position="218"/>
        <end position="227"/>
    </location>
</feature>
<dbReference type="OrthoDB" id="1428943at2759"/>
<evidence type="ECO:0000313" key="3">
    <source>
        <dbReference type="Proteomes" id="UP000595140"/>
    </source>
</evidence>
<dbReference type="EMBL" id="OOIL02002583">
    <property type="protein sequence ID" value="VFQ83721.1"/>
    <property type="molecule type" value="Genomic_DNA"/>
</dbReference>
<reference evidence="2 3" key="1">
    <citation type="submission" date="2018-04" db="EMBL/GenBank/DDBJ databases">
        <authorList>
            <person name="Vogel A."/>
        </authorList>
    </citation>
    <scope>NUCLEOTIDE SEQUENCE [LARGE SCALE GENOMIC DNA]</scope>
</reference>
<evidence type="ECO:0008006" key="4">
    <source>
        <dbReference type="Google" id="ProtNLM"/>
    </source>
</evidence>
<evidence type="ECO:0000313" key="2">
    <source>
        <dbReference type="EMBL" id="VFQ83721.1"/>
    </source>
</evidence>
<name>A0A484M4E6_9ASTE</name>
<keyword evidence="3" id="KW-1185">Reference proteome</keyword>
<gene>
    <name evidence="2" type="ORF">CCAM_LOCUS25497</name>
</gene>
<accession>A0A484M4E6</accession>
<proteinExistence type="predicted"/>